<dbReference type="Proteomes" id="UP000016930">
    <property type="component" value="Unassembled WGS sequence"/>
</dbReference>
<dbReference type="InterPro" id="IPR059179">
    <property type="entry name" value="MLKL-like_MCAfunc"/>
</dbReference>
<proteinExistence type="predicted"/>
<dbReference type="Gene3D" id="1.10.510.10">
    <property type="entry name" value="Transferase(Phosphotransferase) domain 1"/>
    <property type="match status" value="1"/>
</dbReference>
<name>M2Q6D4_CERS8</name>
<sequence>MRLSRCRRISTEDVLAHTSAALTLIQNFSSLAGSVPCLSAVIGSTLSLISAIEKIKDDRERCVHLLGRISALLGDVNRAINVDLSLDSANTSLTVSLIELYSTLDRINADLQEFTHKHSLFRFLYRGSVSTKLQRHTWAIDEVSRSFNRAVLIAILRRLDGQSIFDSRGLRLFRITELGLYRVRGAWKARISRISAREWDGTWEGRAVTVRVLGQEHSVEELLRSLATTSACRHPNIIQLIGRSHPCEPQQFVVLDRSPIKASHYFAKADVPLRLHSYLQMFVDYEDLIAYLRSVQFPVADIDKVYDHDSTCLPSLFVKEDGTLALQAEDLVDADVGCLIHRLCTLFNIDDRPTMTRRANDSDCTESAQALLSFISSHPGQHEISCHLQGCRLDSVDWPDVWCYSWFQSPVSVEVGDYGYMRPQTANFTRLGNISEFIYRDAFQWHTRAYVDNTPTEYEYLVGWSSRTWSFDLEPGAFVWRAVANQIKMTVEGEFYWLHAYATAQRHGIDLRYLILVDGVNYRWSIKSKATPDSPFEDQAYFHQLPLTPDRKVPDPFGYWSIGPEAMYTPSPEVSLPEMILGSWYAHLLLAIVTDTTLGILEAKTNIPLEEQKTRPRS</sequence>
<keyword evidence="2" id="KW-1185">Reference proteome</keyword>
<reference evidence="1 2" key="1">
    <citation type="journal article" date="2012" name="Proc. Natl. Acad. Sci. U.S.A.">
        <title>Comparative genomics of Ceriporiopsis subvermispora and Phanerochaete chrysosporium provide insight into selective ligninolysis.</title>
        <authorList>
            <person name="Fernandez-Fueyo E."/>
            <person name="Ruiz-Duenas F.J."/>
            <person name="Ferreira P."/>
            <person name="Floudas D."/>
            <person name="Hibbett D.S."/>
            <person name="Canessa P."/>
            <person name="Larrondo L.F."/>
            <person name="James T.Y."/>
            <person name="Seelenfreund D."/>
            <person name="Lobos S."/>
            <person name="Polanco R."/>
            <person name="Tello M."/>
            <person name="Honda Y."/>
            <person name="Watanabe T."/>
            <person name="Watanabe T."/>
            <person name="Ryu J.S."/>
            <person name="Kubicek C.P."/>
            <person name="Schmoll M."/>
            <person name="Gaskell J."/>
            <person name="Hammel K.E."/>
            <person name="St John F.J."/>
            <person name="Vanden Wymelenberg A."/>
            <person name="Sabat G."/>
            <person name="Splinter BonDurant S."/>
            <person name="Syed K."/>
            <person name="Yadav J.S."/>
            <person name="Doddapaneni H."/>
            <person name="Subramanian V."/>
            <person name="Lavin J.L."/>
            <person name="Oguiza J.A."/>
            <person name="Perez G."/>
            <person name="Pisabarro A.G."/>
            <person name="Ramirez L."/>
            <person name="Santoyo F."/>
            <person name="Master E."/>
            <person name="Coutinho P.M."/>
            <person name="Henrissat B."/>
            <person name="Lombard V."/>
            <person name="Magnuson J.K."/>
            <person name="Kuees U."/>
            <person name="Hori C."/>
            <person name="Igarashi K."/>
            <person name="Samejima M."/>
            <person name="Held B.W."/>
            <person name="Barry K.W."/>
            <person name="LaButti K.M."/>
            <person name="Lapidus A."/>
            <person name="Lindquist E.A."/>
            <person name="Lucas S.M."/>
            <person name="Riley R."/>
            <person name="Salamov A.A."/>
            <person name="Hoffmeister D."/>
            <person name="Schwenk D."/>
            <person name="Hadar Y."/>
            <person name="Yarden O."/>
            <person name="de Vries R.P."/>
            <person name="Wiebenga A."/>
            <person name="Stenlid J."/>
            <person name="Eastwood D."/>
            <person name="Grigoriev I.V."/>
            <person name="Berka R.M."/>
            <person name="Blanchette R.A."/>
            <person name="Kersten P."/>
            <person name="Martinez A.T."/>
            <person name="Vicuna R."/>
            <person name="Cullen D."/>
        </authorList>
    </citation>
    <scope>NUCLEOTIDE SEQUENCE [LARGE SCALE GENOMIC DNA]</scope>
    <source>
        <strain evidence="1 2">B</strain>
    </source>
</reference>
<dbReference type="HOGENOM" id="CLU_446876_0_0_1"/>
<dbReference type="GO" id="GO:0007166">
    <property type="term" value="P:cell surface receptor signaling pathway"/>
    <property type="evidence" value="ECO:0007669"/>
    <property type="project" value="InterPro"/>
</dbReference>
<dbReference type="STRING" id="914234.M2Q6D4"/>
<dbReference type="EMBL" id="KB445811">
    <property type="protein sequence ID" value="EMD32383.1"/>
    <property type="molecule type" value="Genomic_DNA"/>
</dbReference>
<dbReference type="OrthoDB" id="2973320at2759"/>
<evidence type="ECO:0000313" key="1">
    <source>
        <dbReference type="EMBL" id="EMD32383.1"/>
    </source>
</evidence>
<dbReference type="CDD" id="cd21037">
    <property type="entry name" value="MLKL_NTD"/>
    <property type="match status" value="1"/>
</dbReference>
<evidence type="ECO:0000313" key="2">
    <source>
        <dbReference type="Proteomes" id="UP000016930"/>
    </source>
</evidence>
<organism evidence="1 2">
    <name type="scientific">Ceriporiopsis subvermispora (strain B)</name>
    <name type="common">White-rot fungus</name>
    <name type="synonym">Gelatoporia subvermispora</name>
    <dbReference type="NCBI Taxonomy" id="914234"/>
    <lineage>
        <taxon>Eukaryota</taxon>
        <taxon>Fungi</taxon>
        <taxon>Dikarya</taxon>
        <taxon>Basidiomycota</taxon>
        <taxon>Agaricomycotina</taxon>
        <taxon>Agaricomycetes</taxon>
        <taxon>Polyporales</taxon>
        <taxon>Gelatoporiaceae</taxon>
        <taxon>Gelatoporia</taxon>
    </lineage>
</organism>
<dbReference type="InterPro" id="IPR036537">
    <property type="entry name" value="Adaptor_Cbl_N_dom_sf"/>
</dbReference>
<protein>
    <submittedName>
        <fullName evidence="1">Uncharacterized protein</fullName>
    </submittedName>
</protein>
<dbReference type="AlphaFoldDB" id="M2Q6D4"/>
<gene>
    <name evidence="1" type="ORF">CERSUDRAFT_118746</name>
</gene>
<dbReference type="Gene3D" id="1.20.930.20">
    <property type="entry name" value="Adaptor protein Cbl, N-terminal domain"/>
    <property type="match status" value="1"/>
</dbReference>
<accession>M2Q6D4</accession>